<reference evidence="1" key="1">
    <citation type="submission" date="2021-05" db="EMBL/GenBank/DDBJ databases">
        <title>Comparative genomics of three Colletotrichum scovillei strains and genetic complementation revealed genes involved fungal growth and virulence on chili pepper.</title>
        <authorList>
            <person name="Hsieh D.-K."/>
            <person name="Chuang S.-C."/>
            <person name="Chen C.-Y."/>
            <person name="Chao Y.-T."/>
            <person name="Lu M.-Y.J."/>
            <person name="Lee M.-H."/>
            <person name="Shih M.-C."/>
        </authorList>
    </citation>
    <scope>NUCLEOTIDE SEQUENCE</scope>
    <source>
        <strain evidence="1">Coll-153</strain>
    </source>
</reference>
<dbReference type="AlphaFoldDB" id="A0A9P7RHY1"/>
<organism evidence="1 2">
    <name type="scientific">Colletotrichum scovillei</name>
    <dbReference type="NCBI Taxonomy" id="1209932"/>
    <lineage>
        <taxon>Eukaryota</taxon>
        <taxon>Fungi</taxon>
        <taxon>Dikarya</taxon>
        <taxon>Ascomycota</taxon>
        <taxon>Pezizomycotina</taxon>
        <taxon>Sordariomycetes</taxon>
        <taxon>Hypocreomycetidae</taxon>
        <taxon>Glomerellales</taxon>
        <taxon>Glomerellaceae</taxon>
        <taxon>Colletotrichum</taxon>
        <taxon>Colletotrichum acutatum species complex</taxon>
    </lineage>
</organism>
<keyword evidence="2" id="KW-1185">Reference proteome</keyword>
<evidence type="ECO:0000313" key="1">
    <source>
        <dbReference type="EMBL" id="KAG7058417.1"/>
    </source>
</evidence>
<proteinExistence type="predicted"/>
<name>A0A9P7RHY1_9PEZI</name>
<sequence length="112" mass="12361">MAAPTRRFSEVKITEPTVALTMRPRCIPQTGRHTRKTAVYLLVTKRNSCLQNVRLPMTNRHSFNARSALLSTCPKDFQCISGCVPPTPQACNATPLAASHATPRIDEIRSSV</sequence>
<dbReference type="Proteomes" id="UP000699042">
    <property type="component" value="Unassembled WGS sequence"/>
</dbReference>
<gene>
    <name evidence="1" type="ORF">JMJ77_005793</name>
</gene>
<comment type="caution">
    <text evidence="1">The sequence shown here is derived from an EMBL/GenBank/DDBJ whole genome shotgun (WGS) entry which is preliminary data.</text>
</comment>
<accession>A0A9P7RHY1</accession>
<protein>
    <submittedName>
        <fullName evidence="1">Uncharacterized protein</fullName>
    </submittedName>
</protein>
<dbReference type="EMBL" id="JAESDN010000001">
    <property type="protein sequence ID" value="KAG7058417.1"/>
    <property type="molecule type" value="Genomic_DNA"/>
</dbReference>
<evidence type="ECO:0000313" key="2">
    <source>
        <dbReference type="Proteomes" id="UP000699042"/>
    </source>
</evidence>